<feature type="domain" description="Serine aminopeptidase S33" evidence="6">
    <location>
        <begin position="72"/>
        <end position="306"/>
    </location>
</feature>
<comment type="similarity">
    <text evidence="2">Belongs to the AB hydrolase superfamily.</text>
</comment>
<evidence type="ECO:0000313" key="7">
    <source>
        <dbReference type="EMBL" id="KAA8877442.1"/>
    </source>
</evidence>
<dbReference type="InterPro" id="IPR017208">
    <property type="entry name" value="UCP037442_abhydr"/>
</dbReference>
<dbReference type="SUPFAM" id="SSF53474">
    <property type="entry name" value="alpha/beta-Hydrolases"/>
    <property type="match status" value="1"/>
</dbReference>
<reference evidence="7 8" key="1">
    <citation type="submission" date="2019-09" db="EMBL/GenBank/DDBJ databases">
        <authorList>
            <person name="Wang X."/>
        </authorList>
    </citation>
    <scope>NUCLEOTIDE SEQUENCE [LARGE SCALE GENOMIC DNA]</scope>
    <source>
        <strain evidence="7 8">CICC 11023</strain>
    </source>
</reference>
<dbReference type="PANTHER" id="PTHR11614">
    <property type="entry name" value="PHOSPHOLIPASE-RELATED"/>
    <property type="match status" value="1"/>
</dbReference>
<dbReference type="InterPro" id="IPR022742">
    <property type="entry name" value="Hydrolase_4"/>
</dbReference>
<protein>
    <recommendedName>
        <fullName evidence="4">Monoacylglycerol lipase</fullName>
        <ecNumber evidence="3">3.1.1.23</ecNumber>
    </recommendedName>
</protein>
<dbReference type="EC" id="3.1.1.23" evidence="3"/>
<evidence type="ECO:0000256" key="3">
    <source>
        <dbReference type="ARBA" id="ARBA00013254"/>
    </source>
</evidence>
<dbReference type="FunFam" id="3.40.50.1820:FF:000117">
    <property type="entry name" value="Monoglyceride lipase, putative"/>
    <property type="match status" value="1"/>
</dbReference>
<dbReference type="InterPro" id="IPR051044">
    <property type="entry name" value="MAG_DAG_Lipase"/>
</dbReference>
<feature type="compositionally biased region" description="Polar residues" evidence="5">
    <location>
        <begin position="8"/>
        <end position="30"/>
    </location>
</feature>
<dbReference type="InterPro" id="IPR000073">
    <property type="entry name" value="AB_hydrolase_1"/>
</dbReference>
<comment type="caution">
    <text evidence="7">The sequence shown here is derived from an EMBL/GenBank/DDBJ whole genome shotgun (WGS) entry which is preliminary data.</text>
</comment>
<accession>A0A5N0DK56</accession>
<dbReference type="OrthoDB" id="9806902at2"/>
<name>A0A5N0DK56_9NOCA</name>
<dbReference type="RefSeq" id="WP_150408222.1">
    <property type="nucleotide sequence ID" value="NZ_VXLC01000048.1"/>
</dbReference>
<dbReference type="PRINTS" id="PR00111">
    <property type="entry name" value="ABHYDROLASE"/>
</dbReference>
<dbReference type="GO" id="GO:0047372">
    <property type="term" value="F:monoacylglycerol lipase activity"/>
    <property type="evidence" value="ECO:0007669"/>
    <property type="project" value="UniProtKB-EC"/>
</dbReference>
<sequence length="325" mass="33985">MTAEPEATGSSEPQATAADTSSAVPSTDSPATPLADTVESPVVSAPQIRTTTGRFDGTGSGIAWRAWLPESPARAVIVLVHGVAEHSGRYVHVGQRLAGAGFAVYALDHIGHGKSAGSKANIGSIDGAADNVSAMLDIATREHPGIPRFLIGHSMGSLIVLHLATRAPIDVTGIVLSAPPLDISAGNAVQRALAPVLTRLTPNLGVLQLDSTHISRDPEVRRAYDNDPLVYRGKLPARTATEILNTTVLVKGRLAKLTVPVLVLHGTADALAAPSSTDLIEQGAGSTDLTAIRYEGLYHEIFNEPEQDKVLGDVVDWLETHVTGK</sequence>
<feature type="region of interest" description="Disordered" evidence="5">
    <location>
        <begin position="1"/>
        <end position="55"/>
    </location>
</feature>
<dbReference type="PIRSF" id="PIRSF037442">
    <property type="entry name" value="UCP037442_abhydr"/>
    <property type="match status" value="1"/>
</dbReference>
<proteinExistence type="inferred from homology"/>
<evidence type="ECO:0000256" key="4">
    <source>
        <dbReference type="ARBA" id="ARBA00071261"/>
    </source>
</evidence>
<dbReference type="InterPro" id="IPR029058">
    <property type="entry name" value="AB_hydrolase_fold"/>
</dbReference>
<dbReference type="Pfam" id="PF12146">
    <property type="entry name" value="Hydrolase_4"/>
    <property type="match status" value="1"/>
</dbReference>
<evidence type="ECO:0000256" key="1">
    <source>
        <dbReference type="ARBA" id="ARBA00001613"/>
    </source>
</evidence>
<evidence type="ECO:0000256" key="2">
    <source>
        <dbReference type="ARBA" id="ARBA00008645"/>
    </source>
</evidence>
<organism evidence="7 8">
    <name type="scientific">Nocardia colli</name>
    <dbReference type="NCBI Taxonomy" id="2545717"/>
    <lineage>
        <taxon>Bacteria</taxon>
        <taxon>Bacillati</taxon>
        <taxon>Actinomycetota</taxon>
        <taxon>Actinomycetes</taxon>
        <taxon>Mycobacteriales</taxon>
        <taxon>Nocardiaceae</taxon>
        <taxon>Nocardia</taxon>
    </lineage>
</organism>
<dbReference type="Gene3D" id="3.40.50.1820">
    <property type="entry name" value="alpha/beta hydrolase"/>
    <property type="match status" value="1"/>
</dbReference>
<keyword evidence="8" id="KW-1185">Reference proteome</keyword>
<gene>
    <name evidence="7" type="ORF">F3087_44355</name>
</gene>
<dbReference type="AlphaFoldDB" id="A0A5N0DK56"/>
<evidence type="ECO:0000259" key="6">
    <source>
        <dbReference type="Pfam" id="PF12146"/>
    </source>
</evidence>
<evidence type="ECO:0000256" key="5">
    <source>
        <dbReference type="SAM" id="MobiDB-lite"/>
    </source>
</evidence>
<comment type="catalytic activity">
    <reaction evidence="1">
        <text>Hydrolyzes glycerol monoesters of long-chain fatty acids.</text>
        <dbReference type="EC" id="3.1.1.23"/>
    </reaction>
</comment>
<evidence type="ECO:0000313" key="8">
    <source>
        <dbReference type="Proteomes" id="UP000323876"/>
    </source>
</evidence>
<dbReference type="EMBL" id="VXLC01000048">
    <property type="protein sequence ID" value="KAA8877442.1"/>
    <property type="molecule type" value="Genomic_DNA"/>
</dbReference>
<dbReference type="Proteomes" id="UP000323876">
    <property type="component" value="Unassembled WGS sequence"/>
</dbReference>